<dbReference type="SUPFAM" id="SSF90123">
    <property type="entry name" value="ABC transporter transmembrane region"/>
    <property type="match status" value="1"/>
</dbReference>
<evidence type="ECO:0000256" key="2">
    <source>
        <dbReference type="ARBA" id="ARBA00022448"/>
    </source>
</evidence>
<keyword evidence="4 11" id="KW-0812">Transmembrane</keyword>
<dbReference type="PROSITE" id="PS00211">
    <property type="entry name" value="ABC_TRANSPORTER_1"/>
    <property type="match status" value="1"/>
</dbReference>
<dbReference type="Gene3D" id="3.90.70.10">
    <property type="entry name" value="Cysteine proteinases"/>
    <property type="match status" value="1"/>
</dbReference>
<dbReference type="FunFam" id="3.40.50.300:FF:000299">
    <property type="entry name" value="ABC transporter ATP-binding protein/permease"/>
    <property type="match status" value="1"/>
</dbReference>
<feature type="transmembrane region" description="Helical" evidence="11">
    <location>
        <begin position="200"/>
        <end position="219"/>
    </location>
</feature>
<proteinExistence type="predicted"/>
<organism evidence="15 16">
    <name type="scientific">Candidatus Ornithomonoglobus merdipullorum</name>
    <dbReference type="NCBI Taxonomy" id="2840895"/>
    <lineage>
        <taxon>Bacteria</taxon>
        <taxon>Bacillati</taxon>
        <taxon>Bacillota</taxon>
        <taxon>Clostridia</taxon>
        <taxon>Candidatus Ornithomonoglobus</taxon>
    </lineage>
</organism>
<reference evidence="15" key="2">
    <citation type="journal article" date="2021" name="PeerJ">
        <title>Extensive microbial diversity within the chicken gut microbiome revealed by metagenomics and culture.</title>
        <authorList>
            <person name="Gilroy R."/>
            <person name="Ravi A."/>
            <person name="Getino M."/>
            <person name="Pursley I."/>
            <person name="Horton D.L."/>
            <person name="Alikhan N.F."/>
            <person name="Baker D."/>
            <person name="Gharbi K."/>
            <person name="Hall N."/>
            <person name="Watson M."/>
            <person name="Adriaenssens E.M."/>
            <person name="Foster-Nyarko E."/>
            <person name="Jarju S."/>
            <person name="Secka A."/>
            <person name="Antonio M."/>
            <person name="Oren A."/>
            <person name="Chaudhuri R.R."/>
            <person name="La Ragione R."/>
            <person name="Hildebrand F."/>
            <person name="Pallen M.J."/>
        </authorList>
    </citation>
    <scope>NUCLEOTIDE SEQUENCE</scope>
    <source>
        <strain evidence="15">USAMLcec3-3695</strain>
    </source>
</reference>
<evidence type="ECO:0000256" key="8">
    <source>
        <dbReference type="ARBA" id="ARBA00022840"/>
    </source>
</evidence>
<dbReference type="GO" id="GO:0006508">
    <property type="term" value="P:proteolysis"/>
    <property type="evidence" value="ECO:0007669"/>
    <property type="project" value="InterPro"/>
</dbReference>
<protein>
    <submittedName>
        <fullName evidence="15">ATP-binding cassette domain-containing protein</fullName>
    </submittedName>
</protein>
<dbReference type="Gene3D" id="3.40.50.300">
    <property type="entry name" value="P-loop containing nucleotide triphosphate hydrolases"/>
    <property type="match status" value="1"/>
</dbReference>
<keyword evidence="3" id="KW-1003">Cell membrane</keyword>
<evidence type="ECO:0000256" key="7">
    <source>
        <dbReference type="ARBA" id="ARBA00022807"/>
    </source>
</evidence>
<keyword evidence="6" id="KW-0378">Hydrolase</keyword>
<dbReference type="SMART" id="SM00382">
    <property type="entry name" value="AAA"/>
    <property type="match status" value="1"/>
</dbReference>
<keyword evidence="2" id="KW-0813">Transport</keyword>
<feature type="domain" description="Peptidase C39" evidence="14">
    <location>
        <begin position="12"/>
        <end position="131"/>
    </location>
</feature>
<dbReference type="PROSITE" id="PS50893">
    <property type="entry name" value="ABC_TRANSPORTER_2"/>
    <property type="match status" value="1"/>
</dbReference>
<dbReference type="InterPro" id="IPR005074">
    <property type="entry name" value="Peptidase_C39"/>
</dbReference>
<dbReference type="GO" id="GO:0016887">
    <property type="term" value="F:ATP hydrolysis activity"/>
    <property type="evidence" value="ECO:0007669"/>
    <property type="project" value="InterPro"/>
</dbReference>
<dbReference type="GO" id="GO:0005524">
    <property type="term" value="F:ATP binding"/>
    <property type="evidence" value="ECO:0007669"/>
    <property type="project" value="UniProtKB-KW"/>
</dbReference>
<evidence type="ECO:0000256" key="11">
    <source>
        <dbReference type="SAM" id="Phobius"/>
    </source>
</evidence>
<dbReference type="AlphaFoldDB" id="A0A9D1SF85"/>
<evidence type="ECO:0000256" key="6">
    <source>
        <dbReference type="ARBA" id="ARBA00022801"/>
    </source>
</evidence>
<comment type="caution">
    <text evidence="15">The sequence shown here is derived from an EMBL/GenBank/DDBJ whole genome shotgun (WGS) entry which is preliminary data.</text>
</comment>
<evidence type="ECO:0000256" key="5">
    <source>
        <dbReference type="ARBA" id="ARBA00022741"/>
    </source>
</evidence>
<keyword evidence="7" id="KW-0645">Protease</keyword>
<feature type="transmembrane region" description="Helical" evidence="11">
    <location>
        <begin position="414"/>
        <end position="435"/>
    </location>
</feature>
<feature type="domain" description="ABC transmembrane type-1" evidence="13">
    <location>
        <begin position="165"/>
        <end position="443"/>
    </location>
</feature>
<dbReference type="InterPro" id="IPR011527">
    <property type="entry name" value="ABC1_TM_dom"/>
</dbReference>
<dbReference type="Pfam" id="PF03412">
    <property type="entry name" value="Peptidase_C39"/>
    <property type="match status" value="1"/>
</dbReference>
<keyword evidence="10 11" id="KW-0472">Membrane</keyword>
<dbReference type="PANTHER" id="PTHR43394">
    <property type="entry name" value="ATP-DEPENDENT PERMEASE MDL1, MITOCHONDRIAL"/>
    <property type="match status" value="1"/>
</dbReference>
<dbReference type="GO" id="GO:0008234">
    <property type="term" value="F:cysteine-type peptidase activity"/>
    <property type="evidence" value="ECO:0007669"/>
    <property type="project" value="UniProtKB-KW"/>
</dbReference>
<keyword evidence="9 11" id="KW-1133">Transmembrane helix</keyword>
<dbReference type="Pfam" id="PF00664">
    <property type="entry name" value="ABC_membrane"/>
    <property type="match status" value="1"/>
</dbReference>
<dbReference type="PROSITE" id="PS50990">
    <property type="entry name" value="PEPTIDASE_C39"/>
    <property type="match status" value="1"/>
</dbReference>
<dbReference type="EMBL" id="DVNB01000093">
    <property type="protein sequence ID" value="HIU57966.1"/>
    <property type="molecule type" value="Genomic_DNA"/>
</dbReference>
<feature type="transmembrane region" description="Helical" evidence="11">
    <location>
        <begin position="300"/>
        <end position="318"/>
    </location>
</feature>
<evidence type="ECO:0000259" key="13">
    <source>
        <dbReference type="PROSITE" id="PS50929"/>
    </source>
</evidence>
<feature type="domain" description="ABC transporter" evidence="12">
    <location>
        <begin position="478"/>
        <end position="711"/>
    </location>
</feature>
<feature type="transmembrane region" description="Helical" evidence="11">
    <location>
        <begin position="382"/>
        <end position="408"/>
    </location>
</feature>
<keyword evidence="8 15" id="KW-0067">ATP-binding</keyword>
<dbReference type="InterPro" id="IPR027417">
    <property type="entry name" value="P-loop_NTPase"/>
</dbReference>
<dbReference type="Gene3D" id="1.20.1560.10">
    <property type="entry name" value="ABC transporter type 1, transmembrane domain"/>
    <property type="match status" value="1"/>
</dbReference>
<dbReference type="GO" id="GO:0015421">
    <property type="term" value="F:ABC-type oligopeptide transporter activity"/>
    <property type="evidence" value="ECO:0007669"/>
    <property type="project" value="TreeGrafter"/>
</dbReference>
<keyword evidence="7" id="KW-0788">Thiol protease</keyword>
<accession>A0A9D1SF85</accession>
<dbReference type="InterPro" id="IPR003439">
    <property type="entry name" value="ABC_transporter-like_ATP-bd"/>
</dbReference>
<evidence type="ECO:0000256" key="1">
    <source>
        <dbReference type="ARBA" id="ARBA00004651"/>
    </source>
</evidence>
<evidence type="ECO:0000313" key="15">
    <source>
        <dbReference type="EMBL" id="HIU57966.1"/>
    </source>
</evidence>
<dbReference type="InterPro" id="IPR039421">
    <property type="entry name" value="Type_1_exporter"/>
</dbReference>
<evidence type="ECO:0000259" key="14">
    <source>
        <dbReference type="PROSITE" id="PS50990"/>
    </source>
</evidence>
<evidence type="ECO:0000256" key="4">
    <source>
        <dbReference type="ARBA" id="ARBA00022692"/>
    </source>
</evidence>
<dbReference type="Pfam" id="PF00005">
    <property type="entry name" value="ABC_tran"/>
    <property type="match status" value="1"/>
</dbReference>
<comment type="subcellular location">
    <subcellularLocation>
        <location evidence="1">Cell membrane</location>
        <topology evidence="1">Multi-pass membrane protein</topology>
    </subcellularLocation>
</comment>
<evidence type="ECO:0000256" key="3">
    <source>
        <dbReference type="ARBA" id="ARBA00022475"/>
    </source>
</evidence>
<name>A0A9D1SF85_9FIRM</name>
<dbReference type="InterPro" id="IPR003593">
    <property type="entry name" value="AAA+_ATPase"/>
</dbReference>
<feature type="transmembrane region" description="Helical" evidence="11">
    <location>
        <begin position="275"/>
        <end position="294"/>
    </location>
</feature>
<dbReference type="InterPro" id="IPR036640">
    <property type="entry name" value="ABC1_TM_sf"/>
</dbReference>
<dbReference type="SUPFAM" id="SSF52540">
    <property type="entry name" value="P-loop containing nucleoside triphosphate hydrolases"/>
    <property type="match status" value="1"/>
</dbReference>
<gene>
    <name evidence="15" type="ORF">IAA61_09200</name>
</gene>
<dbReference type="InterPro" id="IPR017871">
    <property type="entry name" value="ABC_transporter-like_CS"/>
</dbReference>
<reference evidence="15" key="1">
    <citation type="submission" date="2020-10" db="EMBL/GenBank/DDBJ databases">
        <authorList>
            <person name="Gilroy R."/>
        </authorList>
    </citation>
    <scope>NUCLEOTIDE SEQUENCE</scope>
    <source>
        <strain evidence="15">USAMLcec3-3695</strain>
    </source>
</reference>
<dbReference type="Proteomes" id="UP000824109">
    <property type="component" value="Unassembled WGS sequence"/>
</dbReference>
<dbReference type="GO" id="GO:0005886">
    <property type="term" value="C:plasma membrane"/>
    <property type="evidence" value="ECO:0007669"/>
    <property type="project" value="UniProtKB-SubCell"/>
</dbReference>
<keyword evidence="5" id="KW-0547">Nucleotide-binding</keyword>
<evidence type="ECO:0000259" key="12">
    <source>
        <dbReference type="PROSITE" id="PS50893"/>
    </source>
</evidence>
<evidence type="ECO:0000256" key="10">
    <source>
        <dbReference type="ARBA" id="ARBA00023136"/>
    </source>
</evidence>
<dbReference type="PROSITE" id="PS50929">
    <property type="entry name" value="ABC_TM1F"/>
    <property type="match status" value="1"/>
</dbReference>
<evidence type="ECO:0000256" key="9">
    <source>
        <dbReference type="ARBA" id="ARBA00022989"/>
    </source>
</evidence>
<feature type="transmembrane region" description="Helical" evidence="11">
    <location>
        <begin position="160"/>
        <end position="180"/>
    </location>
</feature>
<dbReference type="PANTHER" id="PTHR43394:SF1">
    <property type="entry name" value="ATP-BINDING CASSETTE SUB-FAMILY B MEMBER 10, MITOCHONDRIAL"/>
    <property type="match status" value="1"/>
</dbReference>
<evidence type="ECO:0000313" key="16">
    <source>
        <dbReference type="Proteomes" id="UP000824109"/>
    </source>
</evidence>
<sequence length="713" mass="76653">MDKVKKVRPVLQMEATECGAASLAMILGYHGKSVTLEELRRECGVSRNGVNAKSIVKAARYHGLETRALRASVDGAKTIRTPAIIHWDMDHFLVLCGFNKKGAVLADPAYGLRTAGMEEFSRSFTGIVIELAPSESFKRDKGRKAVTDYIRSCAGSFLPYTLYFVILELCALTGSAAMLFLNSVFIDRILIGGNPQNLTVVLRTLLCAGIITAAAAALNENVRHRLGMRLNMRINSGFIGRMLRLPIEFYSQRSEGDLANRQNANMRMGINICRMLSPVPGYIMQAAVYLILIAVFDVHIALIGLLCAAANAAVMLIGSRKLDDDMSSYSRDIGALQGDISRTIDIIETVKSCGAEDAALSKLMAAGTQAVNTKASAEKTGVYISALFSFLNAFGAGAVLISGVWKILSGSMSTGILIAAQALAAAMLGPVGSMVNAGTEMQTLKGQTARTNDVMRYAGDDKFLDPGAEQTKDMDGDICLGSVTFGYSPLDPPLIDSFDLTVKRGGSVAITGGSGSGKSTAAKIIAGLYSENGGNVTFNGAARREIDHYYFYSKVASVSQSIRLFEGTVLDNITMWDETIPYDDVVAAAKAACIHEDIIRRRNGYREHVSENGSNFSGGQRQRIELARALVKKPSVLILDEATSALDADTEERVMNNIKALGITLIIVAHRLSAIMDSDEILVMDKGSIIERGTHDELMKINGAYSALVRSVG</sequence>